<reference evidence="2" key="1">
    <citation type="submission" date="2020-02" db="EMBL/GenBank/DDBJ databases">
        <authorList>
            <person name="Meier V. D."/>
        </authorList>
    </citation>
    <scope>NUCLEOTIDE SEQUENCE</scope>
    <source>
        <strain evidence="2">AVDCRST_MAG68</strain>
    </source>
</reference>
<feature type="compositionally biased region" description="Low complexity" evidence="1">
    <location>
        <begin position="91"/>
        <end position="105"/>
    </location>
</feature>
<proteinExistence type="predicted"/>
<sequence length="134" mass="14649">EKHEKDPRQRRPAAIRAPAARRPHGRGVSVARRAEAHHQPVGRAGPGRAAGRHAPLQRAAARHRRRQRADARADAAVAGGRRPGRPRRLRSGAAARGVQPHPAGPRGRRARRCARGMDRDQPSPHRAALGRCRV</sequence>
<evidence type="ECO:0000313" key="2">
    <source>
        <dbReference type="EMBL" id="CAA9295298.1"/>
    </source>
</evidence>
<feature type="non-terminal residue" evidence="2">
    <location>
        <position position="1"/>
    </location>
</feature>
<feature type="non-terminal residue" evidence="2">
    <location>
        <position position="134"/>
    </location>
</feature>
<name>A0A6J4K4J3_9BACT</name>
<organism evidence="2">
    <name type="scientific">uncultured Gemmatimonadota bacterium</name>
    <dbReference type="NCBI Taxonomy" id="203437"/>
    <lineage>
        <taxon>Bacteria</taxon>
        <taxon>Pseudomonadati</taxon>
        <taxon>Gemmatimonadota</taxon>
        <taxon>environmental samples</taxon>
    </lineage>
</organism>
<feature type="compositionally biased region" description="Basic residues" evidence="1">
    <location>
        <begin position="10"/>
        <end position="25"/>
    </location>
</feature>
<evidence type="ECO:0000256" key="1">
    <source>
        <dbReference type="SAM" id="MobiDB-lite"/>
    </source>
</evidence>
<gene>
    <name evidence="2" type="ORF">AVDCRST_MAG68-1809</name>
</gene>
<dbReference type="EMBL" id="CADCTW010000001">
    <property type="protein sequence ID" value="CAA9295298.1"/>
    <property type="molecule type" value="Genomic_DNA"/>
</dbReference>
<protein>
    <submittedName>
        <fullName evidence="2">Redox-sensing transcriptional regulator QorR</fullName>
    </submittedName>
</protein>
<feature type="compositionally biased region" description="Low complexity" evidence="1">
    <location>
        <begin position="41"/>
        <end position="59"/>
    </location>
</feature>
<feature type="region of interest" description="Disordered" evidence="1">
    <location>
        <begin position="1"/>
        <end position="134"/>
    </location>
</feature>
<accession>A0A6J4K4J3</accession>
<dbReference type="AlphaFoldDB" id="A0A6J4K4J3"/>